<organism evidence="2">
    <name type="scientific">Stegastes partitus</name>
    <name type="common">bicolor damselfish</name>
    <dbReference type="NCBI Taxonomy" id="144197"/>
    <lineage>
        <taxon>Eukaryota</taxon>
        <taxon>Metazoa</taxon>
        <taxon>Chordata</taxon>
        <taxon>Craniata</taxon>
        <taxon>Vertebrata</taxon>
        <taxon>Euteleostomi</taxon>
        <taxon>Actinopterygii</taxon>
        <taxon>Neopterygii</taxon>
        <taxon>Teleostei</taxon>
        <taxon>Neoteleostei</taxon>
        <taxon>Acanthomorphata</taxon>
        <taxon>Ovalentaria</taxon>
        <taxon>Pomacentridae</taxon>
        <taxon>Stegastes</taxon>
    </lineage>
</organism>
<dbReference type="Ensembl" id="ENSSPAT00000028830.1">
    <property type="protein sequence ID" value="ENSSPAP00000028370.1"/>
    <property type="gene ID" value="ENSSPAG00000021365.1"/>
</dbReference>
<accession>A0A3B5B5D7</accession>
<reference evidence="2" key="1">
    <citation type="submission" date="2023-09" db="UniProtKB">
        <authorList>
            <consortium name="Ensembl"/>
        </authorList>
    </citation>
    <scope>IDENTIFICATION</scope>
</reference>
<feature type="region of interest" description="Disordered" evidence="1">
    <location>
        <begin position="76"/>
        <end position="111"/>
    </location>
</feature>
<proteinExistence type="predicted"/>
<dbReference type="AlphaFoldDB" id="A0A3B5B5D7"/>
<sequence length="111" mass="12843">KKLVNPFLIKRSHVKQAFEWKNRAMLHHIVTTETLEKYSLHCKSQFMFGCTIPYFIFALKLDTELKDIKPKVRLTMSKSVSGGQSEDESGLEKVQRPRRRGGKNIASVCFE</sequence>
<name>A0A3B5B5D7_9TELE</name>
<protein>
    <submittedName>
        <fullName evidence="2">Uncharacterized protein</fullName>
    </submittedName>
</protein>
<evidence type="ECO:0000313" key="2">
    <source>
        <dbReference type="Ensembl" id="ENSSPAP00000028370.1"/>
    </source>
</evidence>
<evidence type="ECO:0000256" key="1">
    <source>
        <dbReference type="SAM" id="MobiDB-lite"/>
    </source>
</evidence>